<dbReference type="NCBIfam" id="TIGR01965">
    <property type="entry name" value="VCBS_repeat"/>
    <property type="match status" value="2"/>
</dbReference>
<dbReference type="SUPFAM" id="SSF50952">
    <property type="entry name" value="Soluble quinoprotein glucose dehydrogenase"/>
    <property type="match status" value="1"/>
</dbReference>
<dbReference type="Pfam" id="PF17963">
    <property type="entry name" value="Big_9"/>
    <property type="match status" value="1"/>
</dbReference>
<evidence type="ECO:0000313" key="2">
    <source>
        <dbReference type="EMBL" id="NTY57931.1"/>
    </source>
</evidence>
<proteinExistence type="predicted"/>
<organism evidence="2 3">
    <name type="scientific">Mycolicibacterium sphagni</name>
    <dbReference type="NCBI Taxonomy" id="1786"/>
    <lineage>
        <taxon>Bacteria</taxon>
        <taxon>Bacillati</taxon>
        <taxon>Actinomycetota</taxon>
        <taxon>Actinomycetes</taxon>
        <taxon>Mycobacteriales</taxon>
        <taxon>Mycobacteriaceae</taxon>
        <taxon>Mycolicibacterium</taxon>
    </lineage>
</organism>
<protein>
    <recommendedName>
        <fullName evidence="1">Glucose/Sorbosone dehydrogenase domain-containing protein</fullName>
    </recommendedName>
</protein>
<name>A0ABX2JST5_9MYCO</name>
<dbReference type="Gene3D" id="2.120.10.30">
    <property type="entry name" value="TolB, C-terminal domain"/>
    <property type="match status" value="1"/>
</dbReference>
<evidence type="ECO:0000259" key="1">
    <source>
        <dbReference type="Pfam" id="PF07995"/>
    </source>
</evidence>
<accession>A0ABX2JST5</accession>
<dbReference type="InterPro" id="IPR011041">
    <property type="entry name" value="Quinoprot_gluc/sorb_DH_b-prop"/>
</dbReference>
<evidence type="ECO:0000313" key="3">
    <source>
        <dbReference type="Proteomes" id="UP000708347"/>
    </source>
</evidence>
<dbReference type="InterPro" id="IPR010221">
    <property type="entry name" value="VCBS_dom"/>
</dbReference>
<dbReference type="PANTHER" id="PTHR19328">
    <property type="entry name" value="HEDGEHOG-INTERACTING PROTEIN"/>
    <property type="match status" value="1"/>
</dbReference>
<feature type="domain" description="Glucose/Sorbosone dehydrogenase" evidence="1">
    <location>
        <begin position="144"/>
        <end position="403"/>
    </location>
</feature>
<dbReference type="EMBL" id="VBSB01000001">
    <property type="protein sequence ID" value="NTY57931.1"/>
    <property type="molecule type" value="Genomic_DNA"/>
</dbReference>
<keyword evidence="3" id="KW-1185">Reference proteome</keyword>
<gene>
    <name evidence="2" type="ORF">FEG63_00005</name>
</gene>
<comment type="caution">
    <text evidence="2">The sequence shown here is derived from an EMBL/GenBank/DDBJ whole genome shotgun (WGS) entry which is preliminary data.</text>
</comment>
<dbReference type="PANTHER" id="PTHR19328:SF13">
    <property type="entry name" value="HIPL1 PROTEIN"/>
    <property type="match status" value="1"/>
</dbReference>
<dbReference type="InterPro" id="IPR012938">
    <property type="entry name" value="Glc/Sorbosone_DH"/>
</dbReference>
<dbReference type="Proteomes" id="UP000708347">
    <property type="component" value="Unassembled WGS sequence"/>
</dbReference>
<reference evidence="2 3" key="1">
    <citation type="submission" date="2019-05" db="EMBL/GenBank/DDBJ databases">
        <title>Mycolicibacterium sphagni ENV482 genome assembly.</title>
        <authorList>
            <person name="Chen W."/>
            <person name="Faulkner N.W."/>
            <person name="Hyman M.R."/>
        </authorList>
    </citation>
    <scope>NUCLEOTIDE SEQUENCE [LARGE SCALE GENOMIC DNA]</scope>
    <source>
        <strain evidence="2 3">ENV482</strain>
    </source>
</reference>
<sequence length="497" mass="51936">MGAPLSATQDSFTVTITDAHGGQTTQTITVAINPTNTAPVAGTPLVGTANPTTGTVIGSAVATDPNTDTLTYTGPTTSTGGGTVTVSPTGAFTYTPTTTSRQAAVGSPLNDSFTVTITDAHGGQTTQTITVPVDPITAVVVTGLQEPTDLRFLPDGRMLISERGGVVLLASRDGQIQSQPVIGLPMDTINGRGLLGIEVDPNFTSNGYIYAIYVTSSNYERLSRFTVTDPQASILAANPASELVLIEGSQEAADDHLGGGIRFGPDGKLYWTMGNNDGWAIRPPGFVYPSNNAQDLSNIYGKVLRLNPDGSVPTDNPFANTPGVNPYIYAYGFRNPFRIAFTTTGALLVTDVGELTWEELDNVTAGANYGWPLAEGPCDGVGTPSCSIPSSYNNPIYTYDRNLPGVGTSFSAAITGVLAYTSPGGQGQNLVFISDWSRGWTEELTCNSDYTSCGNSRTVDTTSLFDGPVALVQGPDGLIYEVHVVTGTISRLAPTSL</sequence>
<dbReference type="InterPro" id="IPR011042">
    <property type="entry name" value="6-blade_b-propeller_TolB-like"/>
</dbReference>
<dbReference type="Pfam" id="PF07995">
    <property type="entry name" value="GSDH"/>
    <property type="match status" value="1"/>
</dbReference>